<evidence type="ECO:0008006" key="4">
    <source>
        <dbReference type="Google" id="ProtNLM"/>
    </source>
</evidence>
<organism evidence="2 3">
    <name type="scientific">Streptomyces cinnamoneus</name>
    <name type="common">Streptoverticillium cinnamoneum</name>
    <dbReference type="NCBI Taxonomy" id="53446"/>
    <lineage>
        <taxon>Bacteria</taxon>
        <taxon>Bacillati</taxon>
        <taxon>Actinomycetota</taxon>
        <taxon>Actinomycetes</taxon>
        <taxon>Kitasatosporales</taxon>
        <taxon>Streptomycetaceae</taxon>
        <taxon>Streptomyces</taxon>
        <taxon>Streptomyces cinnamoneus group</taxon>
    </lineage>
</organism>
<reference evidence="2" key="2">
    <citation type="submission" date="2020-09" db="EMBL/GenBank/DDBJ databases">
        <authorList>
            <person name="Sun Q."/>
            <person name="Ohkuma M."/>
        </authorList>
    </citation>
    <scope>NUCLEOTIDE SEQUENCE</scope>
    <source>
        <strain evidence="2">JCM 4633</strain>
    </source>
</reference>
<feature type="signal peptide" evidence="1">
    <location>
        <begin position="1"/>
        <end position="21"/>
    </location>
</feature>
<dbReference type="Proteomes" id="UP000646244">
    <property type="component" value="Unassembled WGS sequence"/>
</dbReference>
<feature type="chain" id="PRO_5039436696" description="Peptidase inhibitor family I36" evidence="1">
    <location>
        <begin position="22"/>
        <end position="116"/>
    </location>
</feature>
<accession>A0A918U3M2</accession>
<gene>
    <name evidence="2" type="ORF">GCM10010507_60450</name>
</gene>
<keyword evidence="1" id="KW-0732">Signal</keyword>
<evidence type="ECO:0000313" key="2">
    <source>
        <dbReference type="EMBL" id="GHC73098.1"/>
    </source>
</evidence>
<sequence length="116" mass="12437">MYMKKAAPTIIAGLVSLVCFAPPLVASAAADARDCGSREVCFWTGSTHVGKPQWRWEPGNGRLELPGSLKYKVGAFQANTKACFYGGGETRVVNGGDFRVKYTNDFGSRIDSVGPC</sequence>
<name>A0A918U3M2_STRCJ</name>
<protein>
    <recommendedName>
        <fullName evidence="4">Peptidase inhibitor family I36</fullName>
    </recommendedName>
</protein>
<evidence type="ECO:0000256" key="1">
    <source>
        <dbReference type="SAM" id="SignalP"/>
    </source>
</evidence>
<dbReference type="AlphaFoldDB" id="A0A918U3M2"/>
<proteinExistence type="predicted"/>
<reference evidence="2" key="1">
    <citation type="journal article" date="2014" name="Int. J. Syst. Evol. Microbiol.">
        <title>Complete genome sequence of Corynebacterium casei LMG S-19264T (=DSM 44701T), isolated from a smear-ripened cheese.</title>
        <authorList>
            <consortium name="US DOE Joint Genome Institute (JGI-PGF)"/>
            <person name="Walter F."/>
            <person name="Albersmeier A."/>
            <person name="Kalinowski J."/>
            <person name="Ruckert C."/>
        </authorList>
    </citation>
    <scope>NUCLEOTIDE SEQUENCE</scope>
    <source>
        <strain evidence="2">JCM 4633</strain>
    </source>
</reference>
<evidence type="ECO:0000313" key="3">
    <source>
        <dbReference type="Proteomes" id="UP000646244"/>
    </source>
</evidence>
<comment type="caution">
    <text evidence="2">The sequence shown here is derived from an EMBL/GenBank/DDBJ whole genome shotgun (WGS) entry which is preliminary data.</text>
</comment>
<dbReference type="RefSeq" id="WP_190113128.1">
    <property type="nucleotide sequence ID" value="NZ_BMVB01000038.1"/>
</dbReference>
<dbReference type="EMBL" id="BMVB01000038">
    <property type="protein sequence ID" value="GHC73098.1"/>
    <property type="molecule type" value="Genomic_DNA"/>
</dbReference>